<dbReference type="Proteomes" id="UP000288716">
    <property type="component" value="Unassembled WGS sequence"/>
</dbReference>
<dbReference type="Gene3D" id="3.40.640.10">
    <property type="entry name" value="Type I PLP-dependent aspartate aminotransferase-like (Major domain)"/>
    <property type="match status" value="1"/>
</dbReference>
<accession>A0A443QBC8</accession>
<dbReference type="PANTHER" id="PTHR43807:SF20">
    <property type="entry name" value="FI04487P"/>
    <property type="match status" value="1"/>
</dbReference>
<reference evidence="8 9" key="1">
    <citation type="journal article" date="2018" name="Gigascience">
        <title>Genomes of trombidid mites reveal novel predicted allergens and laterally-transferred genes associated with secondary metabolism.</title>
        <authorList>
            <person name="Dong X."/>
            <person name="Chaisiri K."/>
            <person name="Xia D."/>
            <person name="Armstrong S.D."/>
            <person name="Fang Y."/>
            <person name="Donnelly M.J."/>
            <person name="Kadowaki T."/>
            <person name="McGarry J.W."/>
            <person name="Darby A.C."/>
            <person name="Makepeace B.L."/>
        </authorList>
    </citation>
    <scope>NUCLEOTIDE SEQUENCE [LARGE SCALE GENOMIC DNA]</scope>
    <source>
        <strain evidence="8">UoL-UT</strain>
    </source>
</reference>
<evidence type="ECO:0000256" key="3">
    <source>
        <dbReference type="ARBA" id="ARBA00022576"/>
    </source>
</evidence>
<dbReference type="VEuPathDB" id="VectorBase:LDEU014484"/>
<comment type="cofactor">
    <cofactor evidence="1">
        <name>pyridoxal 5'-phosphate</name>
        <dbReference type="ChEBI" id="CHEBI:597326"/>
    </cofactor>
</comment>
<dbReference type="GO" id="GO:0016212">
    <property type="term" value="F:kynurenine-oxoglutarate transaminase activity"/>
    <property type="evidence" value="ECO:0007669"/>
    <property type="project" value="UniProtKB-EC"/>
</dbReference>
<dbReference type="OrthoDB" id="6500941at2759"/>
<dbReference type="InterPro" id="IPR015424">
    <property type="entry name" value="PyrdxlP-dep_Trfase"/>
</dbReference>
<keyword evidence="5" id="KW-0663">Pyridoxal phosphate</keyword>
<dbReference type="GO" id="GO:0097053">
    <property type="term" value="P:L-kynurenine catabolic process"/>
    <property type="evidence" value="ECO:0007669"/>
    <property type="project" value="UniProtKB-UniPathway"/>
</dbReference>
<proteinExistence type="predicted"/>
<dbReference type="EMBL" id="NCKV01060319">
    <property type="protein sequence ID" value="RWS00314.1"/>
    <property type="molecule type" value="Genomic_DNA"/>
</dbReference>
<dbReference type="GO" id="GO:0030170">
    <property type="term" value="F:pyridoxal phosphate binding"/>
    <property type="evidence" value="ECO:0007669"/>
    <property type="project" value="InterPro"/>
</dbReference>
<evidence type="ECO:0000313" key="9">
    <source>
        <dbReference type="Proteomes" id="UP000288716"/>
    </source>
</evidence>
<evidence type="ECO:0000313" key="8">
    <source>
        <dbReference type="EMBL" id="RWS00314.1"/>
    </source>
</evidence>
<dbReference type="GO" id="GO:0005739">
    <property type="term" value="C:mitochondrion"/>
    <property type="evidence" value="ECO:0007669"/>
    <property type="project" value="TreeGrafter"/>
</dbReference>
<dbReference type="InterPro" id="IPR051326">
    <property type="entry name" value="Kynurenine-oxoglutarate_AT"/>
</dbReference>
<name>A0A443QBC8_9ACAR</name>
<keyword evidence="9" id="KW-1185">Reference proteome</keyword>
<dbReference type="Pfam" id="PF00155">
    <property type="entry name" value="Aminotran_1_2"/>
    <property type="match status" value="1"/>
</dbReference>
<dbReference type="CDD" id="cd00609">
    <property type="entry name" value="AAT_like"/>
    <property type="match status" value="1"/>
</dbReference>
<dbReference type="InterPro" id="IPR015421">
    <property type="entry name" value="PyrdxlP-dep_Trfase_major"/>
</dbReference>
<dbReference type="EC" id="2.6.1.7" evidence="2"/>
<comment type="caution">
    <text evidence="8">The sequence shown here is derived from an EMBL/GenBank/DDBJ whole genome shotgun (WGS) entry which is preliminary data.</text>
</comment>
<sequence>YPPATKLSGGIPVFVPLRPKKSKGLIRGRDWIINKHELRCKFSHKTKMVILASPNNPTGKIFTRGELQIIAKLCIEFNTLMVSDEVYEWMIFDSNEFIRMNTIPGMWNRTITIGSAGKSFAV</sequence>
<gene>
    <name evidence="8" type="ORF">B4U80_03790</name>
</gene>
<evidence type="ECO:0000256" key="1">
    <source>
        <dbReference type="ARBA" id="ARBA00001933"/>
    </source>
</evidence>
<evidence type="ECO:0000259" key="7">
    <source>
        <dbReference type="Pfam" id="PF00155"/>
    </source>
</evidence>
<dbReference type="STRING" id="299467.A0A443QBC8"/>
<keyword evidence="4" id="KW-0808">Transferase</keyword>
<dbReference type="PANTHER" id="PTHR43807">
    <property type="entry name" value="FI04487P"/>
    <property type="match status" value="1"/>
</dbReference>
<evidence type="ECO:0000256" key="5">
    <source>
        <dbReference type="ARBA" id="ARBA00022898"/>
    </source>
</evidence>
<dbReference type="UniPathway" id="UPA00334">
    <property type="reaction ID" value="UER00726"/>
</dbReference>
<protein>
    <recommendedName>
        <fullName evidence="2">kynurenine--oxoglutarate transaminase</fullName>
        <ecNumber evidence="2">2.6.1.7</ecNumber>
    </recommendedName>
</protein>
<keyword evidence="3" id="KW-0032">Aminotransferase</keyword>
<evidence type="ECO:0000256" key="6">
    <source>
        <dbReference type="ARBA" id="ARBA00024016"/>
    </source>
</evidence>
<organism evidence="8 9">
    <name type="scientific">Leptotrombidium deliense</name>
    <dbReference type="NCBI Taxonomy" id="299467"/>
    <lineage>
        <taxon>Eukaryota</taxon>
        <taxon>Metazoa</taxon>
        <taxon>Ecdysozoa</taxon>
        <taxon>Arthropoda</taxon>
        <taxon>Chelicerata</taxon>
        <taxon>Arachnida</taxon>
        <taxon>Acari</taxon>
        <taxon>Acariformes</taxon>
        <taxon>Trombidiformes</taxon>
        <taxon>Prostigmata</taxon>
        <taxon>Anystina</taxon>
        <taxon>Parasitengona</taxon>
        <taxon>Trombiculoidea</taxon>
        <taxon>Trombiculidae</taxon>
        <taxon>Leptotrombidium</taxon>
    </lineage>
</organism>
<feature type="non-terminal residue" evidence="8">
    <location>
        <position position="1"/>
    </location>
</feature>
<feature type="domain" description="Aminotransferase class I/classII large" evidence="7">
    <location>
        <begin position="1"/>
        <end position="121"/>
    </location>
</feature>
<dbReference type="SUPFAM" id="SSF53383">
    <property type="entry name" value="PLP-dependent transferases"/>
    <property type="match status" value="1"/>
</dbReference>
<comment type="pathway">
    <text evidence="6">Amino-acid degradation; L-kynurenine degradation; kynurenate from L-kynurenine: step 1/2.</text>
</comment>
<feature type="non-terminal residue" evidence="8">
    <location>
        <position position="122"/>
    </location>
</feature>
<dbReference type="InterPro" id="IPR004839">
    <property type="entry name" value="Aminotransferase_I/II_large"/>
</dbReference>
<evidence type="ECO:0000256" key="2">
    <source>
        <dbReference type="ARBA" id="ARBA00012751"/>
    </source>
</evidence>
<dbReference type="AlphaFoldDB" id="A0A443QBC8"/>
<evidence type="ECO:0000256" key="4">
    <source>
        <dbReference type="ARBA" id="ARBA00022679"/>
    </source>
</evidence>